<dbReference type="Proteomes" id="UP000077315">
    <property type="component" value="Unassembled WGS sequence"/>
</dbReference>
<dbReference type="InParanoid" id="A0A167JSY7"/>
<evidence type="ECO:0008006" key="3">
    <source>
        <dbReference type="Google" id="ProtNLM"/>
    </source>
</evidence>
<proteinExistence type="predicted"/>
<dbReference type="RefSeq" id="XP_018284680.1">
    <property type="nucleotide sequence ID" value="XM_018432864.1"/>
</dbReference>
<gene>
    <name evidence="1" type="ORF">PHYBLDRAFT_152190</name>
</gene>
<dbReference type="VEuPathDB" id="FungiDB:PHYBLDRAFT_152190"/>
<dbReference type="SUPFAM" id="SSF52047">
    <property type="entry name" value="RNI-like"/>
    <property type="match status" value="1"/>
</dbReference>
<keyword evidence="2" id="KW-1185">Reference proteome</keyword>
<protein>
    <recommendedName>
        <fullName evidence="3">F-box domain-containing protein</fullName>
    </recommendedName>
</protein>
<dbReference type="GeneID" id="28993770"/>
<dbReference type="Gene3D" id="3.80.10.10">
    <property type="entry name" value="Ribonuclease Inhibitor"/>
    <property type="match status" value="1"/>
</dbReference>
<dbReference type="AlphaFoldDB" id="A0A167JSY7"/>
<dbReference type="OrthoDB" id="2243238at2759"/>
<name>A0A167JSY7_PHYB8</name>
<reference evidence="2" key="1">
    <citation type="submission" date="2015-06" db="EMBL/GenBank/DDBJ databases">
        <title>Expansion of signal transduction pathways in fungi by whole-genome duplication.</title>
        <authorList>
            <consortium name="DOE Joint Genome Institute"/>
            <person name="Corrochano L.M."/>
            <person name="Kuo A."/>
            <person name="Marcet-Houben M."/>
            <person name="Polaino S."/>
            <person name="Salamov A."/>
            <person name="Villalobos J.M."/>
            <person name="Alvarez M.I."/>
            <person name="Avalos J."/>
            <person name="Benito E.P."/>
            <person name="Benoit I."/>
            <person name="Burger G."/>
            <person name="Camino L.P."/>
            <person name="Canovas D."/>
            <person name="Cerda-Olmedo E."/>
            <person name="Cheng J.-F."/>
            <person name="Dominguez A."/>
            <person name="Elias M."/>
            <person name="Eslava A.P."/>
            <person name="Glaser F."/>
            <person name="Grimwood J."/>
            <person name="Gutierrez G."/>
            <person name="Heitman J."/>
            <person name="Henrissat B."/>
            <person name="Iturriaga E.A."/>
            <person name="Lang B.F."/>
            <person name="Lavin J.L."/>
            <person name="Lee S."/>
            <person name="Li W."/>
            <person name="Lindquist E."/>
            <person name="Lopez-Garcia S."/>
            <person name="Luque E.M."/>
            <person name="Marcos A.T."/>
            <person name="Martin J."/>
            <person name="McCluskey K."/>
            <person name="Medina H.R."/>
            <person name="Miralles-Duran A."/>
            <person name="Miyazaki A."/>
            <person name="Munoz-Torres E."/>
            <person name="Oguiza J.A."/>
            <person name="Ohm R."/>
            <person name="Olmedo M."/>
            <person name="Orejas M."/>
            <person name="Ortiz-Castellanos L."/>
            <person name="Pisabarro A.G."/>
            <person name="Rodriguez-Romero J."/>
            <person name="Ruiz-Herrera J."/>
            <person name="Ruiz-Vazquez R."/>
            <person name="Sanz C."/>
            <person name="Schackwitz W."/>
            <person name="Schmutz J."/>
            <person name="Shahriari M."/>
            <person name="Shelest E."/>
            <person name="Silva-Franco F."/>
            <person name="Soanes D."/>
            <person name="Syed K."/>
            <person name="Tagua V.G."/>
            <person name="Talbot N.J."/>
            <person name="Thon M."/>
            <person name="De vries R.P."/>
            <person name="Wiebenga A."/>
            <person name="Yadav J.S."/>
            <person name="Braun E.L."/>
            <person name="Baker S."/>
            <person name="Garre V."/>
            <person name="Horwitz B."/>
            <person name="Torres-Martinez S."/>
            <person name="Idnurm A."/>
            <person name="Herrera-Estrella A."/>
            <person name="Gabaldon T."/>
            <person name="Grigoriev I.V."/>
        </authorList>
    </citation>
    <scope>NUCLEOTIDE SEQUENCE [LARGE SCALE GENOMIC DNA]</scope>
    <source>
        <strain evidence="2">NRRL 1555(-)</strain>
    </source>
</reference>
<evidence type="ECO:0000313" key="1">
    <source>
        <dbReference type="EMBL" id="OAD66640.1"/>
    </source>
</evidence>
<sequence length="607" mass="72244">MATDLSEKLLTYLATHVKKKDRLNCSLVCKQWTEPFLNAYWAKVEIGNWNIEKIFDEFGPKEVYQKNAYRVWALDIKLYKHSFKHIQLLQQTYSRIKYLSWRVDLEKLAGGKIDWSIWGTLSHLELSFTGVQLAPETTFEEFSALSCLVHFTIRQELDPKVNIHISLTNIESLHLYLPRLEYINIDFLLQLIPEKEMETIRNVEPAHNITTMEFVSDTLSTLWIFYLAHKYPNIVGLNLRAPKNLRDDDQIPCDDQKYQSQLRILLSLKQFFPCLQKTSTYINNTNLWLIKLFYDALRHFDVKINYIHIDFEDETPEANDINRWISYFSESVNVLYLEQIDQLDKKRKLLVYCHKLTVLNIYLGGYIDIGNILDYCPVLQSLNISSSDIHSPEYPQPTHLPHSLQTLEIQDTKISQHTFKYISFRCRQLKYMKLYHINFHYSGSDETGQLLVDMPFSQLKTLKAYSNTNHSDDSDIYDYIPVKHIVIEQIENVDSNLLSQNNQGQAPQSNWYHLCADRTNRKGRNLAWELGRRDIEFAQRYYKDFQRRRRREKIRKDLNEVLYGYKPKRFWKRDLQGGVLKLRFKSVKDYFLEEKNEYRNIFRPKSD</sequence>
<dbReference type="InterPro" id="IPR032675">
    <property type="entry name" value="LRR_dom_sf"/>
</dbReference>
<accession>A0A167JSY7</accession>
<evidence type="ECO:0000313" key="2">
    <source>
        <dbReference type="Proteomes" id="UP000077315"/>
    </source>
</evidence>
<dbReference type="EMBL" id="KV441001">
    <property type="protein sequence ID" value="OAD66640.1"/>
    <property type="molecule type" value="Genomic_DNA"/>
</dbReference>
<organism evidence="1 2">
    <name type="scientific">Phycomyces blakesleeanus (strain ATCC 8743b / DSM 1359 / FGSC 10004 / NBRC 33097 / NRRL 1555)</name>
    <dbReference type="NCBI Taxonomy" id="763407"/>
    <lineage>
        <taxon>Eukaryota</taxon>
        <taxon>Fungi</taxon>
        <taxon>Fungi incertae sedis</taxon>
        <taxon>Mucoromycota</taxon>
        <taxon>Mucoromycotina</taxon>
        <taxon>Mucoromycetes</taxon>
        <taxon>Mucorales</taxon>
        <taxon>Phycomycetaceae</taxon>
        <taxon>Phycomyces</taxon>
    </lineage>
</organism>